<keyword evidence="5" id="KW-0472">Membrane</keyword>
<evidence type="ECO:0000313" key="7">
    <source>
        <dbReference type="Proteomes" id="UP000006415"/>
    </source>
</evidence>
<keyword evidence="5" id="KW-0812">Transmembrane</keyword>
<reference evidence="6 7" key="1">
    <citation type="submission" date="2012-01" db="EMBL/GenBank/DDBJ databases">
        <title>The Genome Sequence of Scardovia wiggsiae F0424.</title>
        <authorList>
            <consortium name="The Broad Institute Genome Sequencing Platform"/>
            <person name="Earl A."/>
            <person name="Ward D."/>
            <person name="Feldgarden M."/>
            <person name="Gevers D."/>
            <person name="Izard J."/>
            <person name="Ganesan A."/>
            <person name="Baranova O.V."/>
            <person name="Blanton J.M."/>
            <person name="Tanner A.C."/>
            <person name="Mathney J."/>
            <person name="Dewhirst F.E."/>
            <person name="Young S.K."/>
            <person name="Zeng Q."/>
            <person name="Gargeya S."/>
            <person name="Fitzgerald M."/>
            <person name="Haas B."/>
            <person name="Abouelleil A."/>
            <person name="Alvarado L."/>
            <person name="Arachchi H.M."/>
            <person name="Berlin A."/>
            <person name="Chapman S.B."/>
            <person name="Gearin G."/>
            <person name="Goldberg J."/>
            <person name="Griggs A."/>
            <person name="Gujja S."/>
            <person name="Hansen M."/>
            <person name="Heiman D."/>
            <person name="Howarth C."/>
            <person name="Larimer J."/>
            <person name="Lui A."/>
            <person name="MacDonald P.J.P."/>
            <person name="McCowen C."/>
            <person name="Montmayeur A."/>
            <person name="Murphy C."/>
            <person name="Neiman D."/>
            <person name="Pearson M."/>
            <person name="Priest M."/>
            <person name="Roberts A."/>
            <person name="Saif S."/>
            <person name="Shea T."/>
            <person name="Sisk P."/>
            <person name="Stolte C."/>
            <person name="Sykes S."/>
            <person name="Wortman J."/>
            <person name="Nusbaum C."/>
            <person name="Birren B."/>
        </authorList>
    </citation>
    <scope>NUCLEOTIDE SEQUENCE [LARGE SCALE GENOMIC DNA]</scope>
    <source>
        <strain evidence="6 7">F0424</strain>
    </source>
</reference>
<feature type="transmembrane region" description="Helical" evidence="5">
    <location>
        <begin position="143"/>
        <end position="167"/>
    </location>
</feature>
<dbReference type="HOGENOM" id="CLU_036172_0_0_11"/>
<dbReference type="GO" id="GO:0000160">
    <property type="term" value="P:phosphorelay signal transduction system"/>
    <property type="evidence" value="ECO:0007669"/>
    <property type="project" value="UniProtKB-KW"/>
</dbReference>
<protein>
    <recommendedName>
        <fullName evidence="8">Histidine kinase/HSP90-like ATPase domain-containing protein</fullName>
    </recommendedName>
</protein>
<dbReference type="SUPFAM" id="SSF55874">
    <property type="entry name" value="ATPase domain of HSP90 chaperone/DNA topoisomerase II/histidine kinase"/>
    <property type="match status" value="1"/>
</dbReference>
<dbReference type="OrthoDB" id="3534856at2"/>
<feature type="region of interest" description="Disordered" evidence="4">
    <location>
        <begin position="268"/>
        <end position="308"/>
    </location>
</feature>
<evidence type="ECO:0000256" key="5">
    <source>
        <dbReference type="SAM" id="Phobius"/>
    </source>
</evidence>
<dbReference type="STRING" id="857290.HMPREF9156_01179"/>
<organism evidence="6 7">
    <name type="scientific">Scardovia wiggsiae F0424</name>
    <dbReference type="NCBI Taxonomy" id="857290"/>
    <lineage>
        <taxon>Bacteria</taxon>
        <taxon>Bacillati</taxon>
        <taxon>Actinomycetota</taxon>
        <taxon>Actinomycetes</taxon>
        <taxon>Bifidobacteriales</taxon>
        <taxon>Bifidobacteriaceae</taxon>
        <taxon>Scardovia</taxon>
    </lineage>
</organism>
<dbReference type="PANTHER" id="PTHR24421">
    <property type="entry name" value="NITRATE/NITRITE SENSOR PROTEIN NARX-RELATED"/>
    <property type="match status" value="1"/>
</dbReference>
<dbReference type="EMBL" id="AGZS01000006">
    <property type="protein sequence ID" value="EJD64684.1"/>
    <property type="molecule type" value="Genomic_DNA"/>
</dbReference>
<dbReference type="InterPro" id="IPR036890">
    <property type="entry name" value="HATPase_C_sf"/>
</dbReference>
<evidence type="ECO:0008006" key="8">
    <source>
        <dbReference type="Google" id="ProtNLM"/>
    </source>
</evidence>
<keyword evidence="3" id="KW-0902">Two-component regulatory system</keyword>
<sequence length="453" mass="48528">MNHRRQADTGRGSGPDGTDTGRSAEAHNDAAQDEGAPGPQRHYDSPLRRTTLSDMVDKASAKQSSEGWHSDSPWRMVFIVGVLCIMVSLVGVFNRLQWRMIVGMVLLFAGISLSWIQTGILTEHHPASFFDDLRHGRASSLLSMRYILVLVGILTAFTGTFVAFSSFLDFNSLLIGVGAGLILIAILVMIVAPWWISLISDLGKERAHAAQEELRADITAQLHDSVLQTLALIQLNADDPSEAAALAHAQERELREWLYGADRASATPAAVPAPAPHAPGHPAASASVPIPAPDSRVSAGSGASANPTTLTHELKRIMARIEDSSRVPIEVVTVGDARYRKEFEPLLSAASEAALNAVHHGRPPVSVYCEVDPLRLRSVQIFIRDHGDGFDTSAGYPGHMGVTESIIGRMRRSKGSAQIDSRKGWGTEVKLALPFSPKNGSAAGEGPGTEADA</sequence>
<comment type="caution">
    <text evidence="6">The sequence shown here is derived from an EMBL/GenBank/DDBJ whole genome shotgun (WGS) entry which is preliminary data.</text>
</comment>
<accession>J0WYL8</accession>
<evidence type="ECO:0000256" key="3">
    <source>
        <dbReference type="ARBA" id="ARBA00023012"/>
    </source>
</evidence>
<feature type="region of interest" description="Disordered" evidence="4">
    <location>
        <begin position="1"/>
        <end position="47"/>
    </location>
</feature>
<keyword evidence="2" id="KW-0418">Kinase</keyword>
<dbReference type="eggNOG" id="COG4585">
    <property type="taxonomic scope" value="Bacteria"/>
</dbReference>
<gene>
    <name evidence="6" type="ORF">HMPREF9156_01179</name>
</gene>
<feature type="transmembrane region" description="Helical" evidence="5">
    <location>
        <begin position="100"/>
        <end position="122"/>
    </location>
</feature>
<evidence type="ECO:0000313" key="6">
    <source>
        <dbReference type="EMBL" id="EJD64684.1"/>
    </source>
</evidence>
<keyword evidence="5" id="KW-1133">Transmembrane helix</keyword>
<feature type="transmembrane region" description="Helical" evidence="5">
    <location>
        <begin position="173"/>
        <end position="196"/>
    </location>
</feature>
<evidence type="ECO:0000256" key="2">
    <source>
        <dbReference type="ARBA" id="ARBA00022777"/>
    </source>
</evidence>
<feature type="transmembrane region" description="Helical" evidence="5">
    <location>
        <begin position="76"/>
        <end position="94"/>
    </location>
</feature>
<dbReference type="GO" id="GO:0016301">
    <property type="term" value="F:kinase activity"/>
    <property type="evidence" value="ECO:0007669"/>
    <property type="project" value="UniProtKB-KW"/>
</dbReference>
<proteinExistence type="predicted"/>
<evidence type="ECO:0000256" key="4">
    <source>
        <dbReference type="SAM" id="MobiDB-lite"/>
    </source>
</evidence>
<dbReference type="RefSeq" id="WP_007148242.1">
    <property type="nucleotide sequence ID" value="NZ_AKCI01000001.1"/>
</dbReference>
<dbReference type="InterPro" id="IPR050482">
    <property type="entry name" value="Sensor_HK_TwoCompSys"/>
</dbReference>
<name>J0WYL8_9BIFI</name>
<evidence type="ECO:0000256" key="1">
    <source>
        <dbReference type="ARBA" id="ARBA00022679"/>
    </source>
</evidence>
<dbReference type="Gene3D" id="3.30.565.10">
    <property type="entry name" value="Histidine kinase-like ATPase, C-terminal domain"/>
    <property type="match status" value="1"/>
</dbReference>
<dbReference type="PANTHER" id="PTHR24421:SF61">
    <property type="entry name" value="OXYGEN SENSOR HISTIDINE KINASE NREB"/>
    <property type="match status" value="1"/>
</dbReference>
<feature type="compositionally biased region" description="Low complexity" evidence="4">
    <location>
        <begin position="280"/>
        <end position="295"/>
    </location>
</feature>
<keyword evidence="1" id="KW-0808">Transferase</keyword>
<dbReference type="AlphaFoldDB" id="J0WYL8"/>
<keyword evidence="7" id="KW-1185">Reference proteome</keyword>
<dbReference type="Proteomes" id="UP000006415">
    <property type="component" value="Unassembled WGS sequence"/>
</dbReference>